<evidence type="ECO:0000256" key="1">
    <source>
        <dbReference type="ARBA" id="ARBA00004141"/>
    </source>
</evidence>
<dbReference type="EMBL" id="KE623389">
    <property type="protein sequence ID" value="EXC45337.1"/>
    <property type="molecule type" value="Genomic_DNA"/>
</dbReference>
<dbReference type="InterPro" id="IPR006634">
    <property type="entry name" value="TLC-dom"/>
</dbReference>
<sequence>MICGPYLTYVTLKARNPLIIQAMAMSLQLVSAFWFYKIARMVKYKLTKRSMPKKLA</sequence>
<dbReference type="PROSITE" id="PS50922">
    <property type="entry name" value="TLC"/>
    <property type="match status" value="1"/>
</dbReference>
<dbReference type="Proteomes" id="UP000030645">
    <property type="component" value="Unassembled WGS sequence"/>
</dbReference>
<protein>
    <recommendedName>
        <fullName evidence="7">TLC domain-containing protein</fullName>
    </recommendedName>
</protein>
<keyword evidence="3 6" id="KW-1133">Transmembrane helix</keyword>
<evidence type="ECO:0000313" key="8">
    <source>
        <dbReference type="EMBL" id="EXC45337.1"/>
    </source>
</evidence>
<reference evidence="9" key="1">
    <citation type="submission" date="2013-01" db="EMBL/GenBank/DDBJ databases">
        <title>Draft Genome Sequence of a Mulberry Tree, Morus notabilis C.K. Schneid.</title>
        <authorList>
            <person name="He N."/>
            <person name="Zhao S."/>
        </authorList>
    </citation>
    <scope>NUCLEOTIDE SEQUENCE</scope>
</reference>
<feature type="domain" description="TLC" evidence="7">
    <location>
        <begin position="1"/>
        <end position="47"/>
    </location>
</feature>
<evidence type="ECO:0000259" key="7">
    <source>
        <dbReference type="PROSITE" id="PS50922"/>
    </source>
</evidence>
<proteinExistence type="predicted"/>
<accession>W9SE90</accession>
<dbReference type="InterPro" id="IPR042512">
    <property type="entry name" value="TLCD5"/>
</dbReference>
<dbReference type="STRING" id="981085.W9SE90"/>
<evidence type="ECO:0000256" key="2">
    <source>
        <dbReference type="ARBA" id="ARBA00022692"/>
    </source>
</evidence>
<comment type="subcellular location">
    <subcellularLocation>
        <location evidence="1">Membrane</location>
        <topology evidence="1">Multi-pass membrane protein</topology>
    </subcellularLocation>
</comment>
<keyword evidence="9" id="KW-1185">Reference proteome</keyword>
<dbReference type="PANTHER" id="PTHR31898">
    <property type="entry name" value="TRANSMEMBRANE PROTEIN 136"/>
    <property type="match status" value="1"/>
</dbReference>
<evidence type="ECO:0000256" key="6">
    <source>
        <dbReference type="SAM" id="Phobius"/>
    </source>
</evidence>
<organism evidence="8 9">
    <name type="scientific">Morus notabilis</name>
    <dbReference type="NCBI Taxonomy" id="981085"/>
    <lineage>
        <taxon>Eukaryota</taxon>
        <taxon>Viridiplantae</taxon>
        <taxon>Streptophyta</taxon>
        <taxon>Embryophyta</taxon>
        <taxon>Tracheophyta</taxon>
        <taxon>Spermatophyta</taxon>
        <taxon>Magnoliopsida</taxon>
        <taxon>eudicotyledons</taxon>
        <taxon>Gunneridae</taxon>
        <taxon>Pentapetalae</taxon>
        <taxon>rosids</taxon>
        <taxon>fabids</taxon>
        <taxon>Rosales</taxon>
        <taxon>Moraceae</taxon>
        <taxon>Moreae</taxon>
        <taxon>Morus</taxon>
    </lineage>
</organism>
<dbReference type="PANTHER" id="PTHR31898:SF1">
    <property type="entry name" value="TLC DOMAIN-CONTAINING PROTEIN 5"/>
    <property type="match status" value="1"/>
</dbReference>
<gene>
    <name evidence="8" type="ORF">L484_000353</name>
</gene>
<dbReference type="AlphaFoldDB" id="W9SE90"/>
<keyword evidence="4 5" id="KW-0472">Membrane</keyword>
<evidence type="ECO:0000313" key="9">
    <source>
        <dbReference type="Proteomes" id="UP000030645"/>
    </source>
</evidence>
<feature type="transmembrane region" description="Helical" evidence="6">
    <location>
        <begin position="18"/>
        <end position="39"/>
    </location>
</feature>
<evidence type="ECO:0000256" key="5">
    <source>
        <dbReference type="PROSITE-ProRule" id="PRU00205"/>
    </source>
</evidence>
<dbReference type="GO" id="GO:0016020">
    <property type="term" value="C:membrane"/>
    <property type="evidence" value="ECO:0007669"/>
    <property type="project" value="UniProtKB-SubCell"/>
</dbReference>
<evidence type="ECO:0000256" key="4">
    <source>
        <dbReference type="ARBA" id="ARBA00023136"/>
    </source>
</evidence>
<evidence type="ECO:0000256" key="3">
    <source>
        <dbReference type="ARBA" id="ARBA00022989"/>
    </source>
</evidence>
<name>W9SE90_9ROSA</name>
<keyword evidence="2 5" id="KW-0812">Transmembrane</keyword>